<proteinExistence type="inferred from homology"/>
<feature type="binding site" evidence="10">
    <location>
        <begin position="81"/>
        <end position="83"/>
    </location>
    <ligand>
        <name>L-histidine</name>
        <dbReference type="ChEBI" id="CHEBI:57595"/>
    </ligand>
</feature>
<dbReference type="AlphaFoldDB" id="A0A9D1MA50"/>
<dbReference type="PANTHER" id="PTHR43707:SF1">
    <property type="entry name" value="HISTIDINE--TRNA LIGASE, MITOCHONDRIAL-RELATED"/>
    <property type="match status" value="1"/>
</dbReference>
<dbReference type="InterPro" id="IPR004154">
    <property type="entry name" value="Anticodon-bd"/>
</dbReference>
<dbReference type="InterPro" id="IPR041715">
    <property type="entry name" value="HisRS-like_core"/>
</dbReference>
<name>A0A9D1MA50_9FIRM</name>
<evidence type="ECO:0000256" key="3">
    <source>
        <dbReference type="ARBA" id="ARBA00022598"/>
    </source>
</evidence>
<evidence type="ECO:0000256" key="6">
    <source>
        <dbReference type="ARBA" id="ARBA00022917"/>
    </source>
</evidence>
<evidence type="ECO:0000256" key="4">
    <source>
        <dbReference type="ARBA" id="ARBA00022741"/>
    </source>
</evidence>
<reference evidence="12" key="2">
    <citation type="journal article" date="2021" name="PeerJ">
        <title>Extensive microbial diversity within the chicken gut microbiome revealed by metagenomics and culture.</title>
        <authorList>
            <person name="Gilroy R."/>
            <person name="Ravi A."/>
            <person name="Getino M."/>
            <person name="Pursley I."/>
            <person name="Horton D.L."/>
            <person name="Alikhan N.F."/>
            <person name="Baker D."/>
            <person name="Gharbi K."/>
            <person name="Hall N."/>
            <person name="Watson M."/>
            <person name="Adriaenssens E.M."/>
            <person name="Foster-Nyarko E."/>
            <person name="Jarju S."/>
            <person name="Secka A."/>
            <person name="Antonio M."/>
            <person name="Oren A."/>
            <person name="Chaudhuri R.R."/>
            <person name="La Ragione R."/>
            <person name="Hildebrand F."/>
            <person name="Pallen M.J."/>
        </authorList>
    </citation>
    <scope>NUCLEOTIDE SEQUENCE</scope>
    <source>
        <strain evidence="12">USAMLcec3-3695</strain>
    </source>
</reference>
<dbReference type="GO" id="GO:0140096">
    <property type="term" value="F:catalytic activity, acting on a protein"/>
    <property type="evidence" value="ECO:0007669"/>
    <property type="project" value="UniProtKB-ARBA"/>
</dbReference>
<dbReference type="PANTHER" id="PTHR43707">
    <property type="entry name" value="HISTIDYL-TRNA SYNTHETASE"/>
    <property type="match status" value="1"/>
</dbReference>
<keyword evidence="5 9" id="KW-0067">ATP-binding</keyword>
<sequence length="412" mass="45970">MITTSPKGTEDLLPQDSYKWHYLERKFARTAALYNYKEIRVPTFEHTELFERGVGDTTDVVEKQMYTFNDKGGRSVTLRPEGTASVVRSFLQNSLYALPMPMKMYYNIACFRYENKQKGRLREFHQFGVEAFGAENPTLDAEVISLALTFLGSVGLKELSVNINSIGCPTCRKAYSEALKDYLRPHYDELCDTCKSRFERNPLRIIDCKSEQCQSIVAGAPRLLDYICEDCRSHFEAFKACLDGMRIEYTIDPGIVRGLDYYTKTVFEIISGDFTVCGGGRYDGLVEELGGKPCPAIGFGLGIERLLLRLEETGVEIPKEPPVKIYIAPLGEKAVAAAQGIVYSLRREGISADTDHMGRGLRASMKYADKLGAEYTAVLGDNEIETGEVNVKNMTTGEQTAVKLGALAGYLK</sequence>
<protein>
    <recommendedName>
        <fullName evidence="9">Histidine--tRNA ligase</fullName>
        <ecNumber evidence="9">6.1.1.21</ecNumber>
    </recommendedName>
    <alternativeName>
        <fullName evidence="9">Histidyl-tRNA synthetase</fullName>
        <shortName evidence="9">HisRS</shortName>
    </alternativeName>
</protein>
<gene>
    <name evidence="9" type="primary">hisS</name>
    <name evidence="12" type="ORF">IAA61_01720</name>
</gene>
<evidence type="ECO:0000256" key="8">
    <source>
        <dbReference type="ARBA" id="ARBA00047639"/>
    </source>
</evidence>
<dbReference type="GO" id="GO:0006427">
    <property type="term" value="P:histidyl-tRNA aminoacylation"/>
    <property type="evidence" value="ECO:0007669"/>
    <property type="project" value="UniProtKB-UniRule"/>
</dbReference>
<dbReference type="SUPFAM" id="SSF55681">
    <property type="entry name" value="Class II aaRS and biotin synthetases"/>
    <property type="match status" value="1"/>
</dbReference>
<feature type="binding site" evidence="10">
    <location>
        <begin position="261"/>
        <end position="262"/>
    </location>
    <ligand>
        <name>L-histidine</name>
        <dbReference type="ChEBI" id="CHEBI:57595"/>
    </ligand>
</feature>
<feature type="binding site" evidence="10">
    <location>
        <position position="126"/>
    </location>
    <ligand>
        <name>L-histidine</name>
        <dbReference type="ChEBI" id="CHEBI:57595"/>
    </ligand>
</feature>
<evidence type="ECO:0000256" key="1">
    <source>
        <dbReference type="ARBA" id="ARBA00008226"/>
    </source>
</evidence>
<evidence type="ECO:0000256" key="5">
    <source>
        <dbReference type="ARBA" id="ARBA00022840"/>
    </source>
</evidence>
<dbReference type="InterPro" id="IPR036621">
    <property type="entry name" value="Anticodon-bd_dom_sf"/>
</dbReference>
<evidence type="ECO:0000259" key="11">
    <source>
        <dbReference type="PROSITE" id="PS50862"/>
    </source>
</evidence>
<feature type="binding site" evidence="10">
    <location>
        <position position="112"/>
    </location>
    <ligand>
        <name>L-histidine</name>
        <dbReference type="ChEBI" id="CHEBI:57595"/>
    </ligand>
</feature>
<dbReference type="Proteomes" id="UP000824109">
    <property type="component" value="Unassembled WGS sequence"/>
</dbReference>
<organism evidence="12 13">
    <name type="scientific">Candidatus Ornithomonoglobus merdipullorum</name>
    <dbReference type="NCBI Taxonomy" id="2840895"/>
    <lineage>
        <taxon>Bacteria</taxon>
        <taxon>Bacillati</taxon>
        <taxon>Bacillota</taxon>
        <taxon>Clostridia</taxon>
        <taxon>Candidatus Ornithomonoglobus</taxon>
    </lineage>
</organism>
<comment type="similarity">
    <text evidence="1 9">Belongs to the class-II aminoacyl-tRNA synthetase family.</text>
</comment>
<dbReference type="EMBL" id="DVNB01000021">
    <property type="protein sequence ID" value="HIU56516.1"/>
    <property type="molecule type" value="Genomic_DNA"/>
</dbReference>
<keyword evidence="4 9" id="KW-0547">Nucleotide-binding</keyword>
<keyword evidence="2 9" id="KW-0963">Cytoplasm</keyword>
<dbReference type="GO" id="GO:0016740">
    <property type="term" value="F:transferase activity"/>
    <property type="evidence" value="ECO:0007669"/>
    <property type="project" value="UniProtKB-ARBA"/>
</dbReference>
<dbReference type="GO" id="GO:0004821">
    <property type="term" value="F:histidine-tRNA ligase activity"/>
    <property type="evidence" value="ECO:0007669"/>
    <property type="project" value="UniProtKB-UniRule"/>
</dbReference>
<evidence type="ECO:0000256" key="9">
    <source>
        <dbReference type="HAMAP-Rule" id="MF_00127"/>
    </source>
</evidence>
<dbReference type="CDD" id="cd00859">
    <property type="entry name" value="HisRS_anticodon"/>
    <property type="match status" value="1"/>
</dbReference>
<keyword evidence="3 9" id="KW-0436">Ligase</keyword>
<dbReference type="HAMAP" id="MF_00127">
    <property type="entry name" value="His_tRNA_synth"/>
    <property type="match status" value="1"/>
</dbReference>
<evidence type="ECO:0000313" key="12">
    <source>
        <dbReference type="EMBL" id="HIU56516.1"/>
    </source>
</evidence>
<dbReference type="InterPro" id="IPR045864">
    <property type="entry name" value="aa-tRNA-synth_II/BPL/LPL"/>
</dbReference>
<dbReference type="InterPro" id="IPR004516">
    <property type="entry name" value="HisRS/HisZ"/>
</dbReference>
<evidence type="ECO:0000313" key="13">
    <source>
        <dbReference type="Proteomes" id="UP000824109"/>
    </source>
</evidence>
<dbReference type="InterPro" id="IPR033656">
    <property type="entry name" value="HisRS_anticodon"/>
</dbReference>
<feature type="binding site" evidence="10">
    <location>
        <position position="257"/>
    </location>
    <ligand>
        <name>L-histidine</name>
        <dbReference type="ChEBI" id="CHEBI:57595"/>
    </ligand>
</feature>
<evidence type="ECO:0000256" key="10">
    <source>
        <dbReference type="PIRSR" id="PIRSR001549-1"/>
    </source>
</evidence>
<comment type="caution">
    <text evidence="12">The sequence shown here is derived from an EMBL/GenBank/DDBJ whole genome shotgun (WGS) entry which is preliminary data.</text>
</comment>
<dbReference type="NCBIfam" id="TIGR00442">
    <property type="entry name" value="hisS"/>
    <property type="match status" value="1"/>
</dbReference>
<comment type="subunit">
    <text evidence="9">Homodimer.</text>
</comment>
<keyword evidence="7 9" id="KW-0030">Aminoacyl-tRNA synthetase</keyword>
<dbReference type="PROSITE" id="PS50862">
    <property type="entry name" value="AA_TRNA_LIGASE_II"/>
    <property type="match status" value="1"/>
</dbReference>
<dbReference type="Gene3D" id="3.40.50.800">
    <property type="entry name" value="Anticodon-binding domain"/>
    <property type="match status" value="1"/>
</dbReference>
<reference evidence="12" key="1">
    <citation type="submission" date="2020-10" db="EMBL/GenBank/DDBJ databases">
        <authorList>
            <person name="Gilroy R."/>
        </authorList>
    </citation>
    <scope>NUCLEOTIDE SEQUENCE</scope>
    <source>
        <strain evidence="12">USAMLcec3-3695</strain>
    </source>
</reference>
<dbReference type="PIRSF" id="PIRSF001549">
    <property type="entry name" value="His-tRNA_synth"/>
    <property type="match status" value="1"/>
</dbReference>
<dbReference type="Pfam" id="PF03129">
    <property type="entry name" value="HGTP_anticodon"/>
    <property type="match status" value="1"/>
</dbReference>
<keyword evidence="6 9" id="KW-0648">Protein biosynthesis</keyword>
<dbReference type="EC" id="6.1.1.21" evidence="9"/>
<feature type="binding site" evidence="10">
    <location>
        <position position="130"/>
    </location>
    <ligand>
        <name>L-histidine</name>
        <dbReference type="ChEBI" id="CHEBI:57595"/>
    </ligand>
</feature>
<dbReference type="GO" id="GO:0005524">
    <property type="term" value="F:ATP binding"/>
    <property type="evidence" value="ECO:0007669"/>
    <property type="project" value="UniProtKB-UniRule"/>
</dbReference>
<evidence type="ECO:0000256" key="2">
    <source>
        <dbReference type="ARBA" id="ARBA00022490"/>
    </source>
</evidence>
<accession>A0A9D1MA50</accession>
<dbReference type="Pfam" id="PF13393">
    <property type="entry name" value="tRNA-synt_His"/>
    <property type="match status" value="2"/>
</dbReference>
<comment type="subcellular location">
    <subcellularLocation>
        <location evidence="9">Cytoplasm</location>
    </subcellularLocation>
</comment>
<dbReference type="GO" id="GO:0005737">
    <property type="term" value="C:cytoplasm"/>
    <property type="evidence" value="ECO:0007669"/>
    <property type="project" value="UniProtKB-SubCell"/>
</dbReference>
<comment type="catalytic activity">
    <reaction evidence="8 9">
        <text>tRNA(His) + L-histidine + ATP = L-histidyl-tRNA(His) + AMP + diphosphate + H(+)</text>
        <dbReference type="Rhea" id="RHEA:17313"/>
        <dbReference type="Rhea" id="RHEA-COMP:9665"/>
        <dbReference type="Rhea" id="RHEA-COMP:9689"/>
        <dbReference type="ChEBI" id="CHEBI:15378"/>
        <dbReference type="ChEBI" id="CHEBI:30616"/>
        <dbReference type="ChEBI" id="CHEBI:33019"/>
        <dbReference type="ChEBI" id="CHEBI:57595"/>
        <dbReference type="ChEBI" id="CHEBI:78442"/>
        <dbReference type="ChEBI" id="CHEBI:78527"/>
        <dbReference type="ChEBI" id="CHEBI:456215"/>
        <dbReference type="EC" id="6.1.1.21"/>
    </reaction>
</comment>
<dbReference type="SUPFAM" id="SSF52954">
    <property type="entry name" value="Class II aaRS ABD-related"/>
    <property type="match status" value="1"/>
</dbReference>
<dbReference type="InterPro" id="IPR015807">
    <property type="entry name" value="His-tRNA-ligase"/>
</dbReference>
<dbReference type="CDD" id="cd00773">
    <property type="entry name" value="HisRS-like_core"/>
    <property type="match status" value="1"/>
</dbReference>
<dbReference type="Gene3D" id="3.30.930.10">
    <property type="entry name" value="Bira Bifunctional Protein, Domain 2"/>
    <property type="match status" value="1"/>
</dbReference>
<evidence type="ECO:0000256" key="7">
    <source>
        <dbReference type="ARBA" id="ARBA00023146"/>
    </source>
</evidence>
<dbReference type="InterPro" id="IPR006195">
    <property type="entry name" value="aa-tRNA-synth_II"/>
</dbReference>
<feature type="domain" description="Aminoacyl-transfer RNA synthetases class-II family profile" evidence="11">
    <location>
        <begin position="23"/>
        <end position="318"/>
    </location>
</feature>